<dbReference type="GO" id="GO:0008168">
    <property type="term" value="F:methyltransferase activity"/>
    <property type="evidence" value="ECO:0007669"/>
    <property type="project" value="UniProtKB-KW"/>
</dbReference>
<dbReference type="PANTHER" id="PTHR46098">
    <property type="entry name" value="TRNA (CYTOSINE(38)-C(5))-METHYLTRANSFERASE"/>
    <property type="match status" value="1"/>
</dbReference>
<gene>
    <name evidence="5" type="ORF">G9C98_003483</name>
</gene>
<dbReference type="InterPro" id="IPR050750">
    <property type="entry name" value="C5-MTase"/>
</dbReference>
<evidence type="ECO:0000256" key="2">
    <source>
        <dbReference type="ARBA" id="ARBA00022679"/>
    </source>
</evidence>
<dbReference type="GO" id="GO:0032259">
    <property type="term" value="P:methylation"/>
    <property type="evidence" value="ECO:0007669"/>
    <property type="project" value="UniProtKB-KW"/>
</dbReference>
<evidence type="ECO:0000313" key="5">
    <source>
        <dbReference type="EMBL" id="KAG8039176.1"/>
    </source>
</evidence>
<sequence>MRVLELYSGIGGMHYAFEKSGIPGTIVAAIEISTVANEVYKHNFPSTKLINRNIGSLTVKDIEDLKIDSIFMSPPCQPFTRNGLQKDIEDARTISFFHILELIPELKNLKYILLENVEPFSKSVSRDILISCLQNIGFNYRECILNPSDFGVPNSRSRYFLIAKKNDLAFCLSKYSSDITADLILEVLSKSQRFKVFKNKHPEYLTNDWIKLTEIVSNSNDIDTQEYNLPESILNKYVKVLDIRSPDSKGSCCFTSAYGRYAEGTGSVFSPLLSSDVEEKIYQLKNNEQLTNYSDIIKSLRLRYFTPSEVSRLMCFPDKFTFPSTISKRQRYKLIGNSINVHIVSLLIILLDHVPDSNL</sequence>
<dbReference type="PANTHER" id="PTHR46098:SF1">
    <property type="entry name" value="TRNA (CYTOSINE(38)-C(5))-METHYLTRANSFERASE"/>
    <property type="match status" value="1"/>
</dbReference>
<feature type="active site" evidence="4">
    <location>
        <position position="76"/>
    </location>
</feature>
<dbReference type="AlphaFoldDB" id="A0A8J5QU99"/>
<keyword evidence="6" id="KW-1185">Reference proteome</keyword>
<organism evidence="5 6">
    <name type="scientific">Cotesia typhae</name>
    <dbReference type="NCBI Taxonomy" id="2053667"/>
    <lineage>
        <taxon>Eukaryota</taxon>
        <taxon>Metazoa</taxon>
        <taxon>Ecdysozoa</taxon>
        <taxon>Arthropoda</taxon>
        <taxon>Hexapoda</taxon>
        <taxon>Insecta</taxon>
        <taxon>Pterygota</taxon>
        <taxon>Neoptera</taxon>
        <taxon>Endopterygota</taxon>
        <taxon>Hymenoptera</taxon>
        <taxon>Apocrita</taxon>
        <taxon>Ichneumonoidea</taxon>
        <taxon>Braconidae</taxon>
        <taxon>Microgastrinae</taxon>
        <taxon>Cotesia</taxon>
    </lineage>
</organism>
<comment type="caution">
    <text evidence="5">The sequence shown here is derived from an EMBL/GenBank/DDBJ whole genome shotgun (WGS) entry which is preliminary data.</text>
</comment>
<dbReference type="Proteomes" id="UP000729913">
    <property type="component" value="Unassembled WGS sequence"/>
</dbReference>
<dbReference type="GO" id="GO:0005634">
    <property type="term" value="C:nucleus"/>
    <property type="evidence" value="ECO:0007669"/>
    <property type="project" value="TreeGrafter"/>
</dbReference>
<reference evidence="5" key="1">
    <citation type="submission" date="2020-03" db="EMBL/GenBank/DDBJ databases">
        <authorList>
            <person name="Chebbi M.A."/>
            <person name="Drezen J.M."/>
        </authorList>
    </citation>
    <scope>NUCLEOTIDE SEQUENCE</scope>
    <source>
        <tissue evidence="5">Whole body</tissue>
    </source>
</reference>
<proteinExistence type="inferred from homology"/>
<dbReference type="InterPro" id="IPR001525">
    <property type="entry name" value="C5_MeTfrase"/>
</dbReference>
<dbReference type="Pfam" id="PF00145">
    <property type="entry name" value="DNA_methylase"/>
    <property type="match status" value="1"/>
</dbReference>
<evidence type="ECO:0000256" key="3">
    <source>
        <dbReference type="ARBA" id="ARBA00022691"/>
    </source>
</evidence>
<protein>
    <submittedName>
        <fullName evidence="5">Uncharacterized protein</fullName>
    </submittedName>
</protein>
<reference evidence="5" key="2">
    <citation type="submission" date="2021-04" db="EMBL/GenBank/DDBJ databases">
        <title>Genome-wide patterns of bracovirus chromosomal integration into multiple host tissues during parasitism.</title>
        <authorList>
            <person name="Chebbi M.A.C."/>
        </authorList>
    </citation>
    <scope>NUCLEOTIDE SEQUENCE</scope>
    <source>
        <tissue evidence="5">Whole body</tissue>
    </source>
</reference>
<keyword evidence="3 4" id="KW-0949">S-adenosyl-L-methionine</keyword>
<dbReference type="EMBL" id="JAAOIC020000039">
    <property type="protein sequence ID" value="KAG8039176.1"/>
    <property type="molecule type" value="Genomic_DNA"/>
</dbReference>
<name>A0A8J5QU99_9HYME</name>
<evidence type="ECO:0000256" key="1">
    <source>
        <dbReference type="ARBA" id="ARBA00022603"/>
    </source>
</evidence>
<evidence type="ECO:0000256" key="4">
    <source>
        <dbReference type="PROSITE-ProRule" id="PRU01016"/>
    </source>
</evidence>
<keyword evidence="1 4" id="KW-0489">Methyltransferase</keyword>
<evidence type="ECO:0000313" key="6">
    <source>
        <dbReference type="Proteomes" id="UP000729913"/>
    </source>
</evidence>
<dbReference type="NCBIfam" id="TIGR00675">
    <property type="entry name" value="dcm"/>
    <property type="match status" value="1"/>
</dbReference>
<dbReference type="OrthoDB" id="414133at2759"/>
<comment type="similarity">
    <text evidence="4">Belongs to the class I-like SAM-binding methyltransferase superfamily. C5-methyltransferase family.</text>
</comment>
<accession>A0A8J5QU99</accession>
<keyword evidence="2 4" id="KW-0808">Transferase</keyword>
<dbReference type="PROSITE" id="PS51679">
    <property type="entry name" value="SAM_MT_C5"/>
    <property type="match status" value="1"/>
</dbReference>